<evidence type="ECO:0000256" key="1">
    <source>
        <dbReference type="SAM" id="MobiDB-lite"/>
    </source>
</evidence>
<dbReference type="InterPro" id="IPR018392">
    <property type="entry name" value="LysM"/>
</dbReference>
<dbReference type="Gene3D" id="3.10.350.10">
    <property type="entry name" value="LysM domain"/>
    <property type="match status" value="1"/>
</dbReference>
<feature type="compositionally biased region" description="Low complexity" evidence="1">
    <location>
        <begin position="110"/>
        <end position="125"/>
    </location>
</feature>
<dbReference type="PANTHER" id="PTHR33734:SF22">
    <property type="entry name" value="MEMBRANE-BOUND LYTIC MUREIN TRANSGLYCOSYLASE D"/>
    <property type="match status" value="1"/>
</dbReference>
<feature type="compositionally biased region" description="Basic and acidic residues" evidence="1">
    <location>
        <begin position="563"/>
        <end position="578"/>
    </location>
</feature>
<organism evidence="3 4">
    <name type="scientific">Candidatus Vagococcus giribetii</name>
    <dbReference type="NCBI Taxonomy" id="2230876"/>
    <lineage>
        <taxon>Bacteria</taxon>
        <taxon>Bacillati</taxon>
        <taxon>Bacillota</taxon>
        <taxon>Bacilli</taxon>
        <taxon>Lactobacillales</taxon>
        <taxon>Enterococcaceae</taxon>
        <taxon>Vagococcus</taxon>
    </lineage>
</organism>
<feature type="non-terminal residue" evidence="3">
    <location>
        <position position="595"/>
    </location>
</feature>
<comment type="caution">
    <text evidence="3">The sequence shown here is derived from an EMBL/GenBank/DDBJ whole genome shotgun (WGS) entry which is preliminary data.</text>
</comment>
<evidence type="ECO:0000313" key="3">
    <source>
        <dbReference type="EMBL" id="MBO0477599.1"/>
    </source>
</evidence>
<dbReference type="EMBL" id="JAFLVX010000029">
    <property type="protein sequence ID" value="MBO0477599.1"/>
    <property type="molecule type" value="Genomic_DNA"/>
</dbReference>
<feature type="region of interest" description="Disordered" evidence="1">
    <location>
        <begin position="557"/>
        <end position="595"/>
    </location>
</feature>
<dbReference type="Pfam" id="PF01476">
    <property type="entry name" value="LysM"/>
    <property type="match status" value="1"/>
</dbReference>
<feature type="region of interest" description="Disordered" evidence="1">
    <location>
        <begin position="472"/>
        <end position="513"/>
    </location>
</feature>
<feature type="compositionally biased region" description="Polar residues" evidence="1">
    <location>
        <begin position="134"/>
        <end position="143"/>
    </location>
</feature>
<dbReference type="InterPro" id="IPR036779">
    <property type="entry name" value="LysM_dom_sf"/>
</dbReference>
<dbReference type="CDD" id="cd00118">
    <property type="entry name" value="LysM"/>
    <property type="match status" value="1"/>
</dbReference>
<feature type="region of interest" description="Disordered" evidence="1">
    <location>
        <begin position="27"/>
        <end position="187"/>
    </location>
</feature>
<dbReference type="SMART" id="SM00257">
    <property type="entry name" value="LysM"/>
    <property type="match status" value="1"/>
</dbReference>
<protein>
    <submittedName>
        <fullName evidence="3">LysM peptidoglycan-binding domain-containing protein</fullName>
    </submittedName>
</protein>
<keyword evidence="4" id="KW-1185">Reference proteome</keyword>
<reference evidence="3 4" key="1">
    <citation type="submission" date="2021-03" db="EMBL/GenBank/DDBJ databases">
        <title>Enterococcal diversity collection.</title>
        <authorList>
            <person name="Gilmore M.S."/>
            <person name="Schwartzman J."/>
            <person name="Van Tyne D."/>
            <person name="Martin M."/>
            <person name="Earl A.M."/>
            <person name="Manson A.L."/>
            <person name="Straub T."/>
            <person name="Salamzade R."/>
            <person name="Saavedra J."/>
            <person name="Lebreton F."/>
            <person name="Prichula J."/>
            <person name="Schaufler K."/>
            <person name="Gaca A."/>
            <person name="Sgardioli B."/>
            <person name="Wagenaar J."/>
            <person name="Strong T."/>
        </authorList>
    </citation>
    <scope>NUCLEOTIDE SEQUENCE [LARGE SCALE GENOMIC DNA]</scope>
    <source>
        <strain evidence="3 4">DIV0080</strain>
    </source>
</reference>
<accession>A0ABS3HV16</accession>
<feature type="domain" description="LysM" evidence="2">
    <location>
        <begin position="521"/>
        <end position="564"/>
    </location>
</feature>
<feature type="compositionally biased region" description="Polar residues" evidence="1">
    <location>
        <begin position="100"/>
        <end position="109"/>
    </location>
</feature>
<feature type="compositionally biased region" description="Basic and acidic residues" evidence="1">
    <location>
        <begin position="176"/>
        <end position="187"/>
    </location>
</feature>
<sequence length="595" mass="65313">MKKKLVTSLLASTLILQIMVSSGISVKARESLTNDKVEEKDKQPLSELPESPAVSSKKEGFSVMIEETTDTSSFVAETNQLTETPKAPITIDDNLETSDSKNQSDNQNQTESSTPSEPTTDTSSSNQLEDNDKSLSPSDSQETSVRRKRGQLEEAALSIPKNDTSTTETADSSVPESDKSITENSFNEKEYDQAVEKYIDNANEEELQFLSEAQTEEEMKEALEYLLLSQIEEEYGVESLAELKKYLNAKEIEQLDNEQDIAKFEEQLTKLFNQREKQNEVEALIDELVLMSTDEEIEKIQHASEGELKEVLLQLSEAKTAQLETESKDRDKRFAPVLAWWAATNTGTILTAAGNTIIVGGVLSLGGIGAQKAKQRSQERSRARAAEQARAARAARIRNQMVARAAAQAAQRARNYVMAQARAQALAKARAQTAAIARQQAAARARAQAAANARRQSAARPYITTKPVRKPVVKARPVTQSKPKTKPVAKPQTKPVSKLKTKTPAASKPAVKPVTKPSGLNTYKVRAGDSVWGIAEQYGLSVAKFIEWNSIKNNTLHPGQAVHLKDPKANTSKSESKPATKPATKAVDSNMYKVR</sequence>
<gene>
    <name evidence="3" type="ORF">DOK76_10980</name>
</gene>
<dbReference type="Proteomes" id="UP000664857">
    <property type="component" value="Unassembled WGS sequence"/>
</dbReference>
<evidence type="ECO:0000313" key="4">
    <source>
        <dbReference type="Proteomes" id="UP000664857"/>
    </source>
</evidence>
<evidence type="ECO:0000259" key="2">
    <source>
        <dbReference type="PROSITE" id="PS51782"/>
    </source>
</evidence>
<proteinExistence type="predicted"/>
<dbReference type="RefSeq" id="WP_206967730.1">
    <property type="nucleotide sequence ID" value="NZ_JAFLVX010000029.1"/>
</dbReference>
<feature type="compositionally biased region" description="Polar residues" evidence="1">
    <location>
        <begin position="161"/>
        <end position="175"/>
    </location>
</feature>
<feature type="compositionally biased region" description="Polar residues" evidence="1">
    <location>
        <begin position="70"/>
        <end position="83"/>
    </location>
</feature>
<dbReference type="SUPFAM" id="SSF54106">
    <property type="entry name" value="LysM domain"/>
    <property type="match status" value="1"/>
</dbReference>
<dbReference type="PROSITE" id="PS51782">
    <property type="entry name" value="LYSM"/>
    <property type="match status" value="1"/>
</dbReference>
<feature type="compositionally biased region" description="Basic and acidic residues" evidence="1">
    <location>
        <begin position="27"/>
        <end position="44"/>
    </location>
</feature>
<name>A0ABS3HV16_9ENTE</name>
<dbReference type="PANTHER" id="PTHR33734">
    <property type="entry name" value="LYSM DOMAIN-CONTAINING GPI-ANCHORED PROTEIN 2"/>
    <property type="match status" value="1"/>
</dbReference>